<organism evidence="8 9">
    <name type="scientific">Cynara cardunculus var. scolymus</name>
    <name type="common">Globe artichoke</name>
    <name type="synonym">Cynara scolymus</name>
    <dbReference type="NCBI Taxonomy" id="59895"/>
    <lineage>
        <taxon>Eukaryota</taxon>
        <taxon>Viridiplantae</taxon>
        <taxon>Streptophyta</taxon>
        <taxon>Embryophyta</taxon>
        <taxon>Tracheophyta</taxon>
        <taxon>Spermatophyta</taxon>
        <taxon>Magnoliopsida</taxon>
        <taxon>eudicotyledons</taxon>
        <taxon>Gunneridae</taxon>
        <taxon>Pentapetalae</taxon>
        <taxon>asterids</taxon>
        <taxon>campanulids</taxon>
        <taxon>Asterales</taxon>
        <taxon>Asteraceae</taxon>
        <taxon>Carduoideae</taxon>
        <taxon>Cardueae</taxon>
        <taxon>Carduinae</taxon>
        <taxon>Cynara</taxon>
    </lineage>
</organism>
<gene>
    <name evidence="8" type="ORF">Ccrd_023411</name>
</gene>
<evidence type="ECO:0008006" key="10">
    <source>
        <dbReference type="Google" id="ProtNLM"/>
    </source>
</evidence>
<evidence type="ECO:0000256" key="7">
    <source>
        <dbReference type="PIRSR" id="PIRSR602401-1"/>
    </source>
</evidence>
<dbReference type="InterPro" id="IPR017972">
    <property type="entry name" value="Cyt_P450_CS"/>
</dbReference>
<dbReference type="PRINTS" id="PR00385">
    <property type="entry name" value="P450"/>
</dbReference>
<dbReference type="SUPFAM" id="SSF48264">
    <property type="entry name" value="Cytochrome P450"/>
    <property type="match status" value="2"/>
</dbReference>
<proteinExistence type="predicted"/>
<dbReference type="EMBL" id="LEKV01003801">
    <property type="protein sequence ID" value="KVH98337.1"/>
    <property type="molecule type" value="Genomic_DNA"/>
</dbReference>
<evidence type="ECO:0000313" key="8">
    <source>
        <dbReference type="EMBL" id="KVH98337.1"/>
    </source>
</evidence>
<dbReference type="Gramene" id="KVH98337">
    <property type="protein sequence ID" value="KVH98337"/>
    <property type="gene ID" value="Ccrd_023411"/>
</dbReference>
<dbReference type="PROSITE" id="PS00086">
    <property type="entry name" value="CYTOCHROME_P450"/>
    <property type="match status" value="2"/>
</dbReference>
<comment type="cofactor">
    <cofactor evidence="1 7">
        <name>heme</name>
        <dbReference type="ChEBI" id="CHEBI:30413"/>
    </cofactor>
</comment>
<keyword evidence="6" id="KW-0503">Monooxygenase</keyword>
<keyword evidence="9" id="KW-1185">Reference proteome</keyword>
<evidence type="ECO:0000256" key="2">
    <source>
        <dbReference type="ARBA" id="ARBA00022617"/>
    </source>
</evidence>
<accession>A0A118JYP5</accession>
<evidence type="ECO:0000256" key="6">
    <source>
        <dbReference type="ARBA" id="ARBA00023033"/>
    </source>
</evidence>
<sequence length="1015" mass="114628">MFIGRTKSKSRAREAPELGGAWPIIGHLHLLGGGNQLLYRTLGAMADKYGPAFNIRLGTRRAFVVSSWEVAKDCFTVNDKALASRPKTAAVKHMGYNYAVFGFAPYTPFWRHMRKIATLELLSHRRLEMLKNVRLSEINSGIKELYGRWEENSRRPVVVELNKWLEHMMLNIVVMMVAGKRYFGVGGGGDEAARCQKAISDFFRLIGIFVVSDAIPFLWWLDLQGYEKQMKKTAKDLDLVLRGWLHEHRQNRKLDLGRNNENVKDFIDVMLSLEDEGQLSGFEHDADSSIKSTCLALILGGSDTTAGTLTWAISLLLNHPNVLTKLQHELDEHVGKERQVDESDIKNLLFLQAVIKETLRLYPAGPLLGPREAMEDCTVAGYNVKAGTRLIVNVWKLQRDSTVWVDPSKFEPERFMGSDHGHVDLRGQQFVLMPFGSGRRSCPGATFGLQVLHLTLARLVHSFDLDRVGGLPVDMAESPGMTIPKKKPLEVLLNPRPLAKLYENYSLVMVEALAIFLVVYSLSFIYNRTTSTAPEAGGAWPIIGHFKLFGASSDLPHLALASLADRYGPIFTVRLGIRRVLVVSGWEIAKEIFTTHDVIVSDRPKYLAAKILGHNYAAFSFAPYGPYWRGMRKTISLELLSSSRLDKLQFVQVFELENSIKNMLQLWREKRDEEGKVLVEMKRWFGELTMNIVLRMVAGKRYTSTMDNDEDEEETKKLREVMREWFLYLGRFVMADALPFLGWLDLGGYEKTMKRVATELDLIVGKWLAEHRQKRDSDKITGARDFIDVMISEVESGAFENYDADTISLIIGGTDTTSVMLTWALSLLLNNRYALRKAQEELETHVEKDRQVNELDIKNLVYLQAIVKETLRLYPAGFLGGPRAFSKDCTVSGYHVPKGTWLLINMWKLHRDPKIWSDPLEFRPERFLTPNHKDVDVKGGDFELIPFGAGRRSCPGMGFGLQALHLVLATLLHNFDISTPNGAPVDMTETAGMTNAKATPLEVLVIPRLVATING</sequence>
<dbReference type="GO" id="GO:0005506">
    <property type="term" value="F:iron ion binding"/>
    <property type="evidence" value="ECO:0007669"/>
    <property type="project" value="InterPro"/>
</dbReference>
<dbReference type="InterPro" id="IPR001128">
    <property type="entry name" value="Cyt_P450"/>
</dbReference>
<dbReference type="PRINTS" id="PR00463">
    <property type="entry name" value="EP450I"/>
</dbReference>
<reference evidence="8 9" key="1">
    <citation type="journal article" date="2016" name="Sci. Rep.">
        <title>The genome sequence of the outbreeding globe artichoke constructed de novo incorporating a phase-aware low-pass sequencing strategy of F1 progeny.</title>
        <authorList>
            <person name="Scaglione D."/>
            <person name="Reyes-Chin-Wo S."/>
            <person name="Acquadro A."/>
            <person name="Froenicke L."/>
            <person name="Portis E."/>
            <person name="Beitel C."/>
            <person name="Tirone M."/>
            <person name="Mauro R."/>
            <person name="Lo Monaco A."/>
            <person name="Mauromicale G."/>
            <person name="Faccioli P."/>
            <person name="Cattivelli L."/>
            <person name="Rieseberg L."/>
            <person name="Michelmore R."/>
            <person name="Lanteri S."/>
        </authorList>
    </citation>
    <scope>NUCLEOTIDE SEQUENCE [LARGE SCALE GENOMIC DNA]</scope>
    <source>
        <strain evidence="8">2C</strain>
    </source>
</reference>
<dbReference type="Pfam" id="PF00067">
    <property type="entry name" value="p450"/>
    <property type="match status" value="2"/>
</dbReference>
<dbReference type="InterPro" id="IPR050651">
    <property type="entry name" value="Plant_Cytochrome_P450_Monoox"/>
</dbReference>
<dbReference type="AlphaFoldDB" id="A0A118JYP5"/>
<evidence type="ECO:0000256" key="4">
    <source>
        <dbReference type="ARBA" id="ARBA00023002"/>
    </source>
</evidence>
<dbReference type="FunFam" id="1.10.630.10:FF:000026">
    <property type="entry name" value="Cytochrome P450 82C4"/>
    <property type="match status" value="2"/>
</dbReference>
<dbReference type="InterPro" id="IPR002401">
    <property type="entry name" value="Cyt_P450_E_grp-I"/>
</dbReference>
<dbReference type="Proteomes" id="UP000243975">
    <property type="component" value="Unassembled WGS sequence"/>
</dbReference>
<keyword evidence="4" id="KW-0560">Oxidoreductase</keyword>
<dbReference type="Gene3D" id="1.10.630.10">
    <property type="entry name" value="Cytochrome P450"/>
    <property type="match status" value="2"/>
</dbReference>
<keyword evidence="2 7" id="KW-0349">Heme</keyword>
<dbReference type="OMA" id="DFFFDIM"/>
<dbReference type="GO" id="GO:0020037">
    <property type="term" value="F:heme binding"/>
    <property type="evidence" value="ECO:0007669"/>
    <property type="project" value="InterPro"/>
</dbReference>
<dbReference type="PANTHER" id="PTHR47947:SF19">
    <property type="entry name" value="CYTOCHROME P450 82C3-RELATED"/>
    <property type="match status" value="1"/>
</dbReference>
<dbReference type="InterPro" id="IPR036396">
    <property type="entry name" value="Cyt_P450_sf"/>
</dbReference>
<dbReference type="PANTHER" id="PTHR47947">
    <property type="entry name" value="CYTOCHROME P450 82C3-RELATED"/>
    <property type="match status" value="1"/>
</dbReference>
<dbReference type="CDD" id="cd20654">
    <property type="entry name" value="CYP82"/>
    <property type="match status" value="2"/>
</dbReference>
<evidence type="ECO:0000256" key="1">
    <source>
        <dbReference type="ARBA" id="ARBA00001971"/>
    </source>
</evidence>
<keyword evidence="3 7" id="KW-0479">Metal-binding</keyword>
<dbReference type="GO" id="GO:0016705">
    <property type="term" value="F:oxidoreductase activity, acting on paired donors, with incorporation or reduction of molecular oxygen"/>
    <property type="evidence" value="ECO:0007669"/>
    <property type="project" value="InterPro"/>
</dbReference>
<feature type="binding site" description="axial binding residue" evidence="7">
    <location>
        <position position="442"/>
    </location>
    <ligand>
        <name>heme</name>
        <dbReference type="ChEBI" id="CHEBI:30413"/>
    </ligand>
    <ligandPart>
        <name>Fe</name>
        <dbReference type="ChEBI" id="CHEBI:18248"/>
    </ligandPart>
</feature>
<dbReference type="GO" id="GO:0004497">
    <property type="term" value="F:monooxygenase activity"/>
    <property type="evidence" value="ECO:0007669"/>
    <property type="project" value="UniProtKB-KW"/>
</dbReference>
<name>A0A118JYP5_CYNCS</name>
<evidence type="ECO:0000256" key="5">
    <source>
        <dbReference type="ARBA" id="ARBA00023004"/>
    </source>
</evidence>
<protein>
    <recommendedName>
        <fullName evidence="10">Cytochrome P450</fullName>
    </recommendedName>
</protein>
<keyword evidence="5 7" id="KW-0408">Iron</keyword>
<comment type="caution">
    <text evidence="8">The sequence shown here is derived from an EMBL/GenBank/DDBJ whole genome shotgun (WGS) entry which is preliminary data.</text>
</comment>
<evidence type="ECO:0000313" key="9">
    <source>
        <dbReference type="Proteomes" id="UP000243975"/>
    </source>
</evidence>
<evidence type="ECO:0000256" key="3">
    <source>
        <dbReference type="ARBA" id="ARBA00022723"/>
    </source>
</evidence>